<feature type="compositionally biased region" description="Polar residues" evidence="5">
    <location>
        <begin position="233"/>
        <end position="252"/>
    </location>
</feature>
<dbReference type="CDD" id="cd01040">
    <property type="entry name" value="Mb-like"/>
    <property type="match status" value="1"/>
</dbReference>
<dbReference type="GO" id="GO:0019825">
    <property type="term" value="F:oxygen binding"/>
    <property type="evidence" value="ECO:0007669"/>
    <property type="project" value="InterPro"/>
</dbReference>
<feature type="region of interest" description="Disordered" evidence="5">
    <location>
        <begin position="231"/>
        <end position="261"/>
    </location>
</feature>
<keyword evidence="1 4" id="KW-0349">Heme</keyword>
<keyword evidence="8" id="KW-1185">Reference proteome</keyword>
<name>A0AAV5SU97_9BILA</name>
<keyword evidence="4" id="KW-0561">Oxygen transport</keyword>
<keyword evidence="3" id="KW-0408">Iron</keyword>
<dbReference type="Proteomes" id="UP001432027">
    <property type="component" value="Unassembled WGS sequence"/>
</dbReference>
<reference evidence="7" key="1">
    <citation type="submission" date="2023-10" db="EMBL/GenBank/DDBJ databases">
        <title>Genome assembly of Pristionchus species.</title>
        <authorList>
            <person name="Yoshida K."/>
            <person name="Sommer R.J."/>
        </authorList>
    </citation>
    <scope>NUCLEOTIDE SEQUENCE</scope>
    <source>
        <strain evidence="7">RS0144</strain>
    </source>
</reference>
<feature type="compositionally biased region" description="Basic and acidic residues" evidence="5">
    <location>
        <begin position="39"/>
        <end position="48"/>
    </location>
</feature>
<comment type="caution">
    <text evidence="7">The sequence shown here is derived from an EMBL/GenBank/DDBJ whole genome shotgun (WGS) entry which is preliminary data.</text>
</comment>
<evidence type="ECO:0000256" key="4">
    <source>
        <dbReference type="RuleBase" id="RU000356"/>
    </source>
</evidence>
<dbReference type="PROSITE" id="PS01033">
    <property type="entry name" value="GLOBIN"/>
    <property type="match status" value="1"/>
</dbReference>
<keyword evidence="4" id="KW-0813">Transport</keyword>
<dbReference type="PANTHER" id="PTHR46458">
    <property type="entry name" value="BLR2807 PROTEIN"/>
    <property type="match status" value="1"/>
</dbReference>
<dbReference type="GO" id="GO:0020037">
    <property type="term" value="F:heme binding"/>
    <property type="evidence" value="ECO:0007669"/>
    <property type="project" value="InterPro"/>
</dbReference>
<dbReference type="PANTHER" id="PTHR46458:SF17">
    <property type="entry name" value="GLOBIN FAMILY PROFILE DOMAIN-CONTAINING PROTEIN"/>
    <property type="match status" value="1"/>
</dbReference>
<evidence type="ECO:0000259" key="6">
    <source>
        <dbReference type="PROSITE" id="PS01033"/>
    </source>
</evidence>
<accession>A0AAV5SU97</accession>
<dbReference type="Pfam" id="PF00042">
    <property type="entry name" value="Globin"/>
    <property type="match status" value="1"/>
</dbReference>
<dbReference type="EMBL" id="BTSX01000002">
    <property type="protein sequence ID" value="GMS84193.1"/>
    <property type="molecule type" value="Genomic_DNA"/>
</dbReference>
<dbReference type="InterPro" id="IPR012292">
    <property type="entry name" value="Globin/Proto"/>
</dbReference>
<protein>
    <recommendedName>
        <fullName evidence="6">Globin domain-containing protein</fullName>
    </recommendedName>
</protein>
<organism evidence="7 8">
    <name type="scientific">Pristionchus entomophagus</name>
    <dbReference type="NCBI Taxonomy" id="358040"/>
    <lineage>
        <taxon>Eukaryota</taxon>
        <taxon>Metazoa</taxon>
        <taxon>Ecdysozoa</taxon>
        <taxon>Nematoda</taxon>
        <taxon>Chromadorea</taxon>
        <taxon>Rhabditida</taxon>
        <taxon>Rhabditina</taxon>
        <taxon>Diplogasteromorpha</taxon>
        <taxon>Diplogasteroidea</taxon>
        <taxon>Neodiplogasteridae</taxon>
        <taxon>Pristionchus</taxon>
    </lineage>
</organism>
<gene>
    <name evidence="7" type="ORF">PENTCL1PPCAC_6368</name>
</gene>
<dbReference type="AlphaFoldDB" id="A0AAV5SU97"/>
<feature type="compositionally biased region" description="Low complexity" evidence="5">
    <location>
        <begin position="11"/>
        <end position="22"/>
    </location>
</feature>
<dbReference type="SUPFAM" id="SSF46458">
    <property type="entry name" value="Globin-like"/>
    <property type="match status" value="1"/>
</dbReference>
<dbReference type="InterPro" id="IPR050532">
    <property type="entry name" value="Globin-like_OT"/>
</dbReference>
<evidence type="ECO:0000256" key="2">
    <source>
        <dbReference type="ARBA" id="ARBA00022723"/>
    </source>
</evidence>
<sequence length="261" mass="28836">VVNGVGMGDASSSRLSRSLSPSPLRPPSIALSPQLTRSSSDRDKEGRTLRHTISVSPQLTPSQVVLIRKSWKHVNTKGLSGVLRRCFQRLESSCPAVASTFSTASNSLSTSPNQIRTLADHAKYLAILMQKIIDSEEGVEDEVRSVGGAHVTLSHQGIGIKEFERFGEIFVEVVLKLDGIQQSKETSRAWRQLICSIVDHFRDGFDMHLRHSRRKSSFGVHSEYFDGLEVRRNSSPGGSRKTSLSIPSNPNLQPRKLSDFT</sequence>
<comment type="similarity">
    <text evidence="4">Belongs to the globin family.</text>
</comment>
<dbReference type="InterPro" id="IPR000971">
    <property type="entry name" value="Globin"/>
</dbReference>
<feature type="region of interest" description="Disordered" evidence="5">
    <location>
        <begin position="1"/>
        <end position="54"/>
    </location>
</feature>
<feature type="non-terminal residue" evidence="7">
    <location>
        <position position="1"/>
    </location>
</feature>
<evidence type="ECO:0000256" key="1">
    <source>
        <dbReference type="ARBA" id="ARBA00022617"/>
    </source>
</evidence>
<proteinExistence type="inferred from homology"/>
<dbReference type="Gene3D" id="1.10.490.10">
    <property type="entry name" value="Globins"/>
    <property type="match status" value="1"/>
</dbReference>
<dbReference type="GO" id="GO:0005344">
    <property type="term" value="F:oxygen carrier activity"/>
    <property type="evidence" value="ECO:0007669"/>
    <property type="project" value="UniProtKB-KW"/>
</dbReference>
<feature type="domain" description="Globin" evidence="6">
    <location>
        <begin position="58"/>
        <end position="206"/>
    </location>
</feature>
<keyword evidence="2" id="KW-0479">Metal-binding</keyword>
<evidence type="ECO:0000313" key="8">
    <source>
        <dbReference type="Proteomes" id="UP001432027"/>
    </source>
</evidence>
<evidence type="ECO:0000313" key="7">
    <source>
        <dbReference type="EMBL" id="GMS84193.1"/>
    </source>
</evidence>
<dbReference type="InterPro" id="IPR044399">
    <property type="entry name" value="Mb-like_M"/>
</dbReference>
<evidence type="ECO:0000256" key="3">
    <source>
        <dbReference type="ARBA" id="ARBA00023004"/>
    </source>
</evidence>
<evidence type="ECO:0000256" key="5">
    <source>
        <dbReference type="SAM" id="MobiDB-lite"/>
    </source>
</evidence>
<dbReference type="InterPro" id="IPR009050">
    <property type="entry name" value="Globin-like_sf"/>
</dbReference>
<dbReference type="GO" id="GO:0046872">
    <property type="term" value="F:metal ion binding"/>
    <property type="evidence" value="ECO:0007669"/>
    <property type="project" value="UniProtKB-KW"/>
</dbReference>